<sequence>MRLVLSWLPTVAIVAAMVVVGVVIVAPELLPIPILRGDEQEAAGPEGDTSSAVADEETIDDGWYASHPAPEGPATRRVLPVVRLRSAEVAARIGLETVRSESRTVVDRVAGNAETAYDSHLFAEVTPRVRCVVREVNADHGDRFEAGRTMAVVDSAEVGSAKADYLAVRAMVDLAEETLRRTESLTAKDALPRANEVEARAQLNKSRADLLGARQKLRNLGLDDEDLARITKDRDTSSLLDVVAPIDGTVVELHAVVGEALEQNTVMFQLTDLSKLWVWIDIPESDYRLVEPGQPVTFEVPGLPGLEAEGEVEWVEASVNPGTRTVRVLGVLEDPDRQLRAGQYGRGTIVVGDPREAVVLPRSAVQDFAPGVGLVFLAREDGAYVPQRVEIRDLPEPGMVEVTWGLDADREVVSTGSFLLMTELRRDELVGD</sequence>
<dbReference type="InterPro" id="IPR058647">
    <property type="entry name" value="BSH_CzcB-like"/>
</dbReference>
<evidence type="ECO:0000313" key="6">
    <source>
        <dbReference type="EMBL" id="QDV33972.1"/>
    </source>
</evidence>
<organism evidence="6 7">
    <name type="scientific">Tautonia plasticadhaerens</name>
    <dbReference type="NCBI Taxonomy" id="2527974"/>
    <lineage>
        <taxon>Bacteria</taxon>
        <taxon>Pseudomonadati</taxon>
        <taxon>Planctomycetota</taxon>
        <taxon>Planctomycetia</taxon>
        <taxon>Isosphaerales</taxon>
        <taxon>Isosphaeraceae</taxon>
        <taxon>Tautonia</taxon>
    </lineage>
</organism>
<dbReference type="PANTHER" id="PTHR30097">
    <property type="entry name" value="CATION EFFLUX SYSTEM PROTEIN CUSB"/>
    <property type="match status" value="1"/>
</dbReference>
<feature type="transmembrane region" description="Helical" evidence="3">
    <location>
        <begin position="6"/>
        <end position="26"/>
    </location>
</feature>
<dbReference type="GO" id="GO:0016020">
    <property type="term" value="C:membrane"/>
    <property type="evidence" value="ECO:0007669"/>
    <property type="project" value="InterPro"/>
</dbReference>
<evidence type="ECO:0000313" key="7">
    <source>
        <dbReference type="Proteomes" id="UP000317835"/>
    </source>
</evidence>
<feature type="domain" description="CusB-like beta-barrel" evidence="4">
    <location>
        <begin position="275"/>
        <end position="346"/>
    </location>
</feature>
<dbReference type="Proteomes" id="UP000317835">
    <property type="component" value="Chromosome"/>
</dbReference>
<dbReference type="GO" id="GO:0015679">
    <property type="term" value="P:plasma membrane copper ion transport"/>
    <property type="evidence" value="ECO:0007669"/>
    <property type="project" value="TreeGrafter"/>
</dbReference>
<keyword evidence="7" id="KW-1185">Reference proteome</keyword>
<feature type="domain" description="CzcB-like barrel-sandwich hybrid" evidence="5">
    <location>
        <begin position="123"/>
        <end position="272"/>
    </location>
</feature>
<keyword evidence="3" id="KW-0472">Membrane</keyword>
<dbReference type="GO" id="GO:0022857">
    <property type="term" value="F:transmembrane transporter activity"/>
    <property type="evidence" value="ECO:0007669"/>
    <property type="project" value="InterPro"/>
</dbReference>
<evidence type="ECO:0000256" key="1">
    <source>
        <dbReference type="ARBA" id="ARBA00009477"/>
    </source>
</evidence>
<dbReference type="PANTHER" id="PTHR30097:SF4">
    <property type="entry name" value="SLR6042 PROTEIN"/>
    <property type="match status" value="1"/>
</dbReference>
<comment type="similarity">
    <text evidence="1">Belongs to the membrane fusion protein (MFP) (TC 8.A.1) family.</text>
</comment>
<keyword evidence="3" id="KW-0812">Transmembrane</keyword>
<dbReference type="Pfam" id="PF25954">
    <property type="entry name" value="Beta-barrel_RND_2"/>
    <property type="match status" value="1"/>
</dbReference>
<keyword evidence="2" id="KW-0813">Transport</keyword>
<reference evidence="6 7" key="1">
    <citation type="submission" date="2019-02" db="EMBL/GenBank/DDBJ databases">
        <title>Deep-cultivation of Planctomycetes and their phenomic and genomic characterization uncovers novel biology.</title>
        <authorList>
            <person name="Wiegand S."/>
            <person name="Jogler M."/>
            <person name="Boedeker C."/>
            <person name="Pinto D."/>
            <person name="Vollmers J."/>
            <person name="Rivas-Marin E."/>
            <person name="Kohn T."/>
            <person name="Peeters S.H."/>
            <person name="Heuer A."/>
            <person name="Rast P."/>
            <person name="Oberbeckmann S."/>
            <person name="Bunk B."/>
            <person name="Jeske O."/>
            <person name="Meyerdierks A."/>
            <person name="Storesund J.E."/>
            <person name="Kallscheuer N."/>
            <person name="Luecker S."/>
            <person name="Lage O.M."/>
            <person name="Pohl T."/>
            <person name="Merkel B.J."/>
            <person name="Hornburger P."/>
            <person name="Mueller R.-W."/>
            <person name="Bruemmer F."/>
            <person name="Labrenz M."/>
            <person name="Spormann A.M."/>
            <person name="Op den Camp H."/>
            <person name="Overmann J."/>
            <person name="Amann R."/>
            <person name="Jetten M.S.M."/>
            <person name="Mascher T."/>
            <person name="Medema M.H."/>
            <person name="Devos D.P."/>
            <person name="Kaster A.-K."/>
            <person name="Ovreas L."/>
            <person name="Rohde M."/>
            <person name="Galperin M.Y."/>
            <person name="Jogler C."/>
        </authorList>
    </citation>
    <scope>NUCLEOTIDE SEQUENCE [LARGE SCALE GENOMIC DNA]</scope>
    <source>
        <strain evidence="6 7">ElP</strain>
    </source>
</reference>
<evidence type="ECO:0000256" key="3">
    <source>
        <dbReference type="SAM" id="Phobius"/>
    </source>
</evidence>
<accession>A0A518GZI4</accession>
<evidence type="ECO:0000259" key="4">
    <source>
        <dbReference type="Pfam" id="PF25954"/>
    </source>
</evidence>
<name>A0A518GZI4_9BACT</name>
<gene>
    <name evidence="6" type="primary">czcB_2</name>
    <name evidence="6" type="ORF">ElP_18530</name>
</gene>
<dbReference type="GO" id="GO:0046914">
    <property type="term" value="F:transition metal ion binding"/>
    <property type="evidence" value="ECO:0007669"/>
    <property type="project" value="TreeGrafter"/>
</dbReference>
<dbReference type="NCBIfam" id="TIGR01730">
    <property type="entry name" value="RND_mfp"/>
    <property type="match status" value="1"/>
</dbReference>
<protein>
    <submittedName>
        <fullName evidence="6">Cobalt-zinc-cadmium resistance protein CzcB</fullName>
    </submittedName>
</protein>
<dbReference type="GO" id="GO:0060003">
    <property type="term" value="P:copper ion export"/>
    <property type="evidence" value="ECO:0007669"/>
    <property type="project" value="TreeGrafter"/>
</dbReference>
<evidence type="ECO:0000259" key="5">
    <source>
        <dbReference type="Pfam" id="PF25973"/>
    </source>
</evidence>
<dbReference type="Pfam" id="PF25973">
    <property type="entry name" value="BSH_CzcB"/>
    <property type="match status" value="1"/>
</dbReference>
<dbReference type="EMBL" id="CP036426">
    <property type="protein sequence ID" value="QDV33972.1"/>
    <property type="molecule type" value="Genomic_DNA"/>
</dbReference>
<proteinExistence type="inferred from homology"/>
<dbReference type="KEGG" id="tpla:ElP_18530"/>
<dbReference type="OrthoDB" id="9806939at2"/>
<dbReference type="Gene3D" id="2.40.420.20">
    <property type="match status" value="1"/>
</dbReference>
<dbReference type="AlphaFoldDB" id="A0A518GZI4"/>
<dbReference type="GO" id="GO:0030288">
    <property type="term" value="C:outer membrane-bounded periplasmic space"/>
    <property type="evidence" value="ECO:0007669"/>
    <property type="project" value="TreeGrafter"/>
</dbReference>
<evidence type="ECO:0000256" key="2">
    <source>
        <dbReference type="ARBA" id="ARBA00022448"/>
    </source>
</evidence>
<dbReference type="InterPro" id="IPR006143">
    <property type="entry name" value="RND_pump_MFP"/>
</dbReference>
<dbReference type="InterPro" id="IPR051909">
    <property type="entry name" value="MFP_Cation_Efflux"/>
</dbReference>
<keyword evidence="3" id="KW-1133">Transmembrane helix</keyword>
<dbReference type="FunFam" id="2.40.30.170:FF:000010">
    <property type="entry name" value="Efflux RND transporter periplasmic adaptor subunit"/>
    <property type="match status" value="1"/>
</dbReference>
<dbReference type="InterPro" id="IPR058792">
    <property type="entry name" value="Beta-barrel_RND_2"/>
</dbReference>
<dbReference type="RefSeq" id="WP_145268512.1">
    <property type="nucleotide sequence ID" value="NZ_CP036426.1"/>
</dbReference>
<dbReference type="SUPFAM" id="SSF111369">
    <property type="entry name" value="HlyD-like secretion proteins"/>
    <property type="match status" value="1"/>
</dbReference>
<dbReference type="Gene3D" id="2.40.30.170">
    <property type="match status" value="1"/>
</dbReference>